<evidence type="ECO:0000259" key="4">
    <source>
        <dbReference type="Pfam" id="PF00205"/>
    </source>
</evidence>
<dbReference type="PANTHER" id="PTHR42981">
    <property type="entry name" value="PYRUVATE DEHYDROGENASE [UBIQUINONE]"/>
    <property type="match status" value="1"/>
</dbReference>
<evidence type="ECO:0000313" key="7">
    <source>
        <dbReference type="EMBL" id="SAK85776.1"/>
    </source>
</evidence>
<feature type="domain" description="Thiamine pyrophosphate enzyme central" evidence="4">
    <location>
        <begin position="198"/>
        <end position="328"/>
    </location>
</feature>
<comment type="similarity">
    <text evidence="1 3">Belongs to the TPP enzyme family.</text>
</comment>
<dbReference type="SUPFAM" id="SSF52467">
    <property type="entry name" value="DHS-like NAD/FAD-binding domain"/>
    <property type="match status" value="1"/>
</dbReference>
<dbReference type="EMBL" id="FCOF02000040">
    <property type="protein sequence ID" value="SAK85776.1"/>
    <property type="molecule type" value="Genomic_DNA"/>
</dbReference>
<accession>A0A158CV22</accession>
<reference evidence="7" key="1">
    <citation type="submission" date="2016-01" db="EMBL/GenBank/DDBJ databases">
        <authorList>
            <person name="Peeters C."/>
        </authorList>
    </citation>
    <scope>NUCLEOTIDE SEQUENCE [LARGE SCALE GENOMIC DNA]</scope>
    <source>
        <strain evidence="7">LMG 29318</strain>
    </source>
</reference>
<dbReference type="CDD" id="cd02014">
    <property type="entry name" value="TPP_POX"/>
    <property type="match status" value="1"/>
</dbReference>
<dbReference type="InterPro" id="IPR047210">
    <property type="entry name" value="TPP_PYR_POXB-like"/>
</dbReference>
<dbReference type="Gene3D" id="3.40.50.1220">
    <property type="entry name" value="TPP-binding domain"/>
    <property type="match status" value="1"/>
</dbReference>
<dbReference type="InterPro" id="IPR029061">
    <property type="entry name" value="THDP-binding"/>
</dbReference>
<dbReference type="PANTHER" id="PTHR42981:SF2">
    <property type="entry name" value="PYRUVATE DEHYDROGENASE [UBIQUINONE]"/>
    <property type="match status" value="1"/>
</dbReference>
<proteinExistence type="inferred from homology"/>
<feature type="domain" description="Thiamine pyrophosphate enzyme TPP-binding" evidence="5">
    <location>
        <begin position="389"/>
        <end position="544"/>
    </location>
</feature>
<dbReference type="Proteomes" id="UP000054870">
    <property type="component" value="Unassembled WGS sequence"/>
</dbReference>
<evidence type="ECO:0000256" key="2">
    <source>
        <dbReference type="ARBA" id="ARBA00023052"/>
    </source>
</evidence>
<evidence type="ECO:0000256" key="3">
    <source>
        <dbReference type="RuleBase" id="RU362132"/>
    </source>
</evidence>
<dbReference type="PROSITE" id="PS00187">
    <property type="entry name" value="TPP_ENZYMES"/>
    <property type="match status" value="1"/>
</dbReference>
<dbReference type="InterPro" id="IPR029035">
    <property type="entry name" value="DHS-like_NAD/FAD-binding_dom"/>
</dbReference>
<dbReference type="NCBIfam" id="NF006129">
    <property type="entry name" value="PRK08273.1"/>
    <property type="match status" value="1"/>
</dbReference>
<dbReference type="Pfam" id="PF00205">
    <property type="entry name" value="TPP_enzyme_M"/>
    <property type="match status" value="1"/>
</dbReference>
<dbReference type="Pfam" id="PF02776">
    <property type="entry name" value="TPP_enzyme_N"/>
    <property type="match status" value="1"/>
</dbReference>
<dbReference type="Gene3D" id="3.40.50.970">
    <property type="match status" value="2"/>
</dbReference>
<dbReference type="OrthoDB" id="2254214at2"/>
<dbReference type="RefSeq" id="WP_061127421.1">
    <property type="nucleotide sequence ID" value="NZ_FCOF02000040.1"/>
</dbReference>
<dbReference type="InterPro" id="IPR047211">
    <property type="entry name" value="POXB-like"/>
</dbReference>
<dbReference type="AlphaFoldDB" id="A0A158CV22"/>
<dbReference type="GO" id="GO:0000287">
    <property type="term" value="F:magnesium ion binding"/>
    <property type="evidence" value="ECO:0007669"/>
    <property type="project" value="InterPro"/>
</dbReference>
<protein>
    <submittedName>
        <fullName evidence="7">Thiamine pyrophosphate protein</fullName>
    </submittedName>
</protein>
<dbReference type="InterPro" id="IPR012001">
    <property type="entry name" value="Thiamin_PyroP_enz_TPP-bd_dom"/>
</dbReference>
<organism evidence="7 8">
    <name type="scientific">Caballeronia catudaia</name>
    <dbReference type="NCBI Taxonomy" id="1777136"/>
    <lineage>
        <taxon>Bacteria</taxon>
        <taxon>Pseudomonadati</taxon>
        <taxon>Pseudomonadota</taxon>
        <taxon>Betaproteobacteria</taxon>
        <taxon>Burkholderiales</taxon>
        <taxon>Burkholderiaceae</taxon>
        <taxon>Caballeronia</taxon>
    </lineage>
</organism>
<dbReference type="InterPro" id="IPR011766">
    <property type="entry name" value="TPP_enzyme_TPP-bd"/>
</dbReference>
<comment type="caution">
    <text evidence="7">The sequence shown here is derived from an EMBL/GenBank/DDBJ whole genome shotgun (WGS) entry which is preliminary data.</text>
</comment>
<dbReference type="GO" id="GO:0003824">
    <property type="term" value="F:catalytic activity"/>
    <property type="evidence" value="ECO:0007669"/>
    <property type="project" value="InterPro"/>
</dbReference>
<feature type="domain" description="Thiamine pyrophosphate enzyme N-terminal TPP-binding" evidence="6">
    <location>
        <begin position="4"/>
        <end position="120"/>
    </location>
</feature>
<dbReference type="InterPro" id="IPR000399">
    <property type="entry name" value="TPP-bd_CS"/>
</dbReference>
<evidence type="ECO:0000313" key="8">
    <source>
        <dbReference type="Proteomes" id="UP000054870"/>
    </source>
</evidence>
<evidence type="ECO:0000259" key="6">
    <source>
        <dbReference type="Pfam" id="PF02776"/>
    </source>
</evidence>
<dbReference type="SUPFAM" id="SSF52518">
    <property type="entry name" value="Thiamin diphosphate-binding fold (THDP-binding)"/>
    <property type="match status" value="2"/>
</dbReference>
<keyword evidence="2 3" id="KW-0786">Thiamine pyrophosphate</keyword>
<dbReference type="Pfam" id="PF02775">
    <property type="entry name" value="TPP_enzyme_C"/>
    <property type="match status" value="1"/>
</dbReference>
<evidence type="ECO:0000256" key="1">
    <source>
        <dbReference type="ARBA" id="ARBA00007812"/>
    </source>
</evidence>
<dbReference type="GO" id="GO:0030976">
    <property type="term" value="F:thiamine pyrophosphate binding"/>
    <property type="evidence" value="ECO:0007669"/>
    <property type="project" value="InterPro"/>
</dbReference>
<name>A0A158CV22_9BURK</name>
<dbReference type="InterPro" id="IPR047212">
    <property type="entry name" value="TPP_POXB-like"/>
</dbReference>
<dbReference type="CDD" id="cd07039">
    <property type="entry name" value="TPP_PYR_POX"/>
    <property type="match status" value="1"/>
</dbReference>
<evidence type="ECO:0000259" key="5">
    <source>
        <dbReference type="Pfam" id="PF02775"/>
    </source>
</evidence>
<gene>
    <name evidence="7" type="ORF">AWB75_05739</name>
</gene>
<dbReference type="GO" id="GO:0019752">
    <property type="term" value="P:carboxylic acid metabolic process"/>
    <property type="evidence" value="ECO:0007669"/>
    <property type="project" value="UniProtKB-ARBA"/>
</dbReference>
<sequence length="598" mass="64401">MANTVGDFLVDRLHAWGVRRIYGYPGDGINGVFGALSRAKGKIEFIQARHEEMAAFMASAHAKFTGGLGVCIATSGPGAAHLITGLYDARLDHMPVLAITGQQARAALGGHYQQEVDLPAMFKDVAGAFVQQASVPAQIPHLVDRAVRIALSERKVTAVVLPNDLQDLEYEPPGRKHGTLHSGVGYRAPKTVPYADDLQQAADVLNAGKKVAILVGAGALQATDEVIAVAEKLGAGVAKALLGKGALPDDLPFVTGSIGLLGTEPSYKLMTGCDTLLMIGSGFPYSEFLPKEGAARGVQIDIKADMLSIRYPMEVNLVGDSAETLRALLPLLQQKADRAWREDIEGWLADWWKKLEKRAIEPAKAGVNPQRTVWELSPRVPANAIVTSDSGSVANWYARDLKVKRGMLCSLSGGLASMGAAVPYAIAAKFAYPERPVIALVGDGAMQMNNMAELITVAKYWKQWSDPRWICMVLNNEDLNQVTWEQRVMEGDPKFEASQDIPSVPYHKFAELIGLKGFYVDDAERMAAVWDEALAADRPVVIEVKADPNVPPLPPHITLQQAKAFAATLMKGDPNQGNVIVDTAKQVLGAVLPGHKDT</sequence>
<dbReference type="InterPro" id="IPR012000">
    <property type="entry name" value="Thiamin_PyroP_enz_cen_dom"/>
</dbReference>
<keyword evidence="8" id="KW-1185">Reference proteome</keyword>